<feature type="transmembrane region" description="Helical" evidence="7">
    <location>
        <begin position="365"/>
        <end position="384"/>
    </location>
</feature>
<dbReference type="GO" id="GO:0005886">
    <property type="term" value="C:plasma membrane"/>
    <property type="evidence" value="ECO:0007669"/>
    <property type="project" value="UniProtKB-SubCell"/>
</dbReference>
<feature type="chain" id="PRO_5019274712" evidence="8">
    <location>
        <begin position="21"/>
        <end position="824"/>
    </location>
</feature>
<dbReference type="AlphaFoldDB" id="A0A419W9Y1"/>
<keyword evidence="6 7" id="KW-0472">Membrane</keyword>
<keyword evidence="8" id="KW-0732">Signal</keyword>
<dbReference type="PANTHER" id="PTHR30347">
    <property type="entry name" value="POTASSIUM CHANNEL RELATED"/>
    <property type="match status" value="1"/>
</dbReference>
<dbReference type="InterPro" id="IPR006685">
    <property type="entry name" value="MscS_channel_2nd"/>
</dbReference>
<dbReference type="Gene3D" id="3.30.70.100">
    <property type="match status" value="1"/>
</dbReference>
<dbReference type="SUPFAM" id="SSF82861">
    <property type="entry name" value="Mechanosensitive channel protein MscS (YggB), transmembrane region"/>
    <property type="match status" value="1"/>
</dbReference>
<evidence type="ECO:0000256" key="8">
    <source>
        <dbReference type="SAM" id="SignalP"/>
    </source>
</evidence>
<dbReference type="Pfam" id="PF00924">
    <property type="entry name" value="MS_channel_2nd"/>
    <property type="match status" value="1"/>
</dbReference>
<name>A0A419W9Y1_9BACT</name>
<feature type="transmembrane region" description="Helical" evidence="7">
    <location>
        <begin position="273"/>
        <end position="290"/>
    </location>
</feature>
<feature type="signal peptide" evidence="8">
    <location>
        <begin position="1"/>
        <end position="20"/>
    </location>
</feature>
<feature type="transmembrane region" description="Helical" evidence="7">
    <location>
        <begin position="461"/>
        <end position="483"/>
    </location>
</feature>
<evidence type="ECO:0000256" key="7">
    <source>
        <dbReference type="SAM" id="Phobius"/>
    </source>
</evidence>
<dbReference type="EMBL" id="RAPN01000001">
    <property type="protein sequence ID" value="RKD92278.1"/>
    <property type="molecule type" value="Genomic_DNA"/>
</dbReference>
<keyword evidence="12" id="KW-1185">Reference proteome</keyword>
<evidence type="ECO:0000259" key="10">
    <source>
        <dbReference type="Pfam" id="PF21082"/>
    </source>
</evidence>
<dbReference type="RefSeq" id="WP_120273503.1">
    <property type="nucleotide sequence ID" value="NZ_RAPN01000001.1"/>
</dbReference>
<evidence type="ECO:0000256" key="1">
    <source>
        <dbReference type="ARBA" id="ARBA00004651"/>
    </source>
</evidence>
<dbReference type="InterPro" id="IPR011066">
    <property type="entry name" value="MscS_channel_C_sf"/>
</dbReference>
<dbReference type="InterPro" id="IPR023408">
    <property type="entry name" value="MscS_beta-dom_sf"/>
</dbReference>
<dbReference type="Pfam" id="PF21082">
    <property type="entry name" value="MS_channel_3rd"/>
    <property type="match status" value="1"/>
</dbReference>
<dbReference type="InterPro" id="IPR052702">
    <property type="entry name" value="MscS-like_channel"/>
</dbReference>
<dbReference type="GO" id="GO:0008381">
    <property type="term" value="F:mechanosensitive monoatomic ion channel activity"/>
    <property type="evidence" value="ECO:0007669"/>
    <property type="project" value="UniProtKB-ARBA"/>
</dbReference>
<feature type="domain" description="Mechanosensitive ion channel MscS C-terminal" evidence="10">
    <location>
        <begin position="713"/>
        <end position="794"/>
    </location>
</feature>
<dbReference type="InterPro" id="IPR049278">
    <property type="entry name" value="MS_channel_C"/>
</dbReference>
<keyword evidence="3" id="KW-1003">Cell membrane</keyword>
<evidence type="ECO:0000313" key="12">
    <source>
        <dbReference type="Proteomes" id="UP000283387"/>
    </source>
</evidence>
<keyword evidence="4 7" id="KW-0812">Transmembrane</keyword>
<evidence type="ECO:0000256" key="4">
    <source>
        <dbReference type="ARBA" id="ARBA00022692"/>
    </source>
</evidence>
<feature type="transmembrane region" description="Helical" evidence="7">
    <location>
        <begin position="390"/>
        <end position="412"/>
    </location>
</feature>
<dbReference type="OrthoDB" id="9809206at2"/>
<dbReference type="SUPFAM" id="SSF82689">
    <property type="entry name" value="Mechanosensitive channel protein MscS (YggB), C-terminal domain"/>
    <property type="match status" value="1"/>
</dbReference>
<dbReference type="InterPro" id="IPR011014">
    <property type="entry name" value="MscS_channel_TM-2"/>
</dbReference>
<organism evidence="11 12">
    <name type="scientific">Mangrovibacterium diazotrophicum</name>
    <dbReference type="NCBI Taxonomy" id="1261403"/>
    <lineage>
        <taxon>Bacteria</taxon>
        <taxon>Pseudomonadati</taxon>
        <taxon>Bacteroidota</taxon>
        <taxon>Bacteroidia</taxon>
        <taxon>Marinilabiliales</taxon>
        <taxon>Prolixibacteraceae</taxon>
        <taxon>Mangrovibacterium</taxon>
    </lineage>
</organism>
<comment type="caution">
    <text evidence="11">The sequence shown here is derived from an EMBL/GenBank/DDBJ whole genome shotgun (WGS) entry which is preliminary data.</text>
</comment>
<dbReference type="Gene3D" id="1.10.287.1260">
    <property type="match status" value="1"/>
</dbReference>
<accession>A0A419W9Y1</accession>
<evidence type="ECO:0000256" key="3">
    <source>
        <dbReference type="ARBA" id="ARBA00022475"/>
    </source>
</evidence>
<dbReference type="PANTHER" id="PTHR30347:SF1">
    <property type="entry name" value="MECHANOSENSITIVE CHANNEL MSCK"/>
    <property type="match status" value="1"/>
</dbReference>
<feature type="domain" description="Mechanosensitive ion channel MscS" evidence="9">
    <location>
        <begin position="638"/>
        <end position="704"/>
    </location>
</feature>
<feature type="transmembrane region" description="Helical" evidence="7">
    <location>
        <begin position="504"/>
        <end position="525"/>
    </location>
</feature>
<dbReference type="InterPro" id="IPR010920">
    <property type="entry name" value="LSM_dom_sf"/>
</dbReference>
<keyword evidence="5 7" id="KW-1133">Transmembrane helix</keyword>
<dbReference type="SUPFAM" id="SSF50182">
    <property type="entry name" value="Sm-like ribonucleoproteins"/>
    <property type="match status" value="1"/>
</dbReference>
<evidence type="ECO:0000256" key="6">
    <source>
        <dbReference type="ARBA" id="ARBA00023136"/>
    </source>
</evidence>
<feature type="transmembrane region" description="Helical" evidence="7">
    <location>
        <begin position="590"/>
        <end position="615"/>
    </location>
</feature>
<feature type="transmembrane region" description="Helical" evidence="7">
    <location>
        <begin position="310"/>
        <end position="329"/>
    </location>
</feature>
<evidence type="ECO:0000313" key="11">
    <source>
        <dbReference type="EMBL" id="RKD92278.1"/>
    </source>
</evidence>
<dbReference type="Proteomes" id="UP000283387">
    <property type="component" value="Unassembled WGS sequence"/>
</dbReference>
<evidence type="ECO:0000256" key="5">
    <source>
        <dbReference type="ARBA" id="ARBA00022989"/>
    </source>
</evidence>
<reference evidence="11 12" key="1">
    <citation type="submission" date="2018-09" db="EMBL/GenBank/DDBJ databases">
        <title>Genomic Encyclopedia of Archaeal and Bacterial Type Strains, Phase II (KMG-II): from individual species to whole genera.</title>
        <authorList>
            <person name="Goeker M."/>
        </authorList>
    </citation>
    <scope>NUCLEOTIDE SEQUENCE [LARGE SCALE GENOMIC DNA]</scope>
    <source>
        <strain evidence="11 12">DSM 27148</strain>
    </source>
</reference>
<gene>
    <name evidence="11" type="ORF">BC643_2649</name>
</gene>
<comment type="subcellular location">
    <subcellularLocation>
        <location evidence="1">Cell membrane</location>
        <topology evidence="1">Multi-pass membrane protein</topology>
    </subcellularLocation>
</comment>
<protein>
    <submittedName>
        <fullName evidence="11">Mechanosensitive ion channel-like protein</fullName>
    </submittedName>
</protein>
<feature type="transmembrane region" description="Helical" evidence="7">
    <location>
        <begin position="433"/>
        <end position="455"/>
    </location>
</feature>
<sequence length="824" mass="94528">MRAILFSLFTALCFAAPNLASGQLTPAEPTSTNTDTVVVKTQHSYKTAEIAYEIERASRDIKDATKKIKAYENTQKIDTSFALLNTLIKTEFEEFDSYNIQNLSKSFLINTKRVWSNYRAQLDDWQNELSGRLQDLMEISDKIKKRESLWVETSKNSATDFLPDEINNRINTTIDNLQELEKSLYEAVEKIAVLDSKIIDQMIDLDQYIETIEELHKQYRASLFKATQTVIWKTKLKETFDGTVTERMKKALHENLKSMKDSLPIFMGHINEFITWIIIILIVIFGLRYFYIKQKKPNNKSDEQDIKELIIDHTAASIMYLVLFTFYLLFDNIPIVLSGVLALSMLVITYFLLRRYINVQGQRLILIFIPLLIANLGEIVFWYFGNYARLYLAFEAALGVGLILYFMTPAFARKINPTFRYKLIVNLLRYPIFFLYTAAFIVNLFGFQNLTVFFLRVGTHTSYAIIIILGAWEITASAIHLLFQVLTRFEKHKSYEYFPILRKRLNLFVSFLFSLVGFHIFLVTLEIDTLFYSSLDQFMTIERQVGSFIFTWGAIYQFLIIMLVTWGLVTIIKISLNDGNFKRTQRLRGVPAAISITLRMLVAIGGFLFALSAAGIDLTKISIMLGAFSVGIGFGLQNIVNNFISGLILIYERPIQVGDTIEINTLMGEVKKIGIRSSKVRTYDGAEVVVPNSILVSDQLINWTLSDNRRRLEIIIGVKYGSDPEEVIRILKETASSHELVAKFPEPMVLFNEFADSSLNFRLLFWVLFEQGIQVKSDVSVAIDKAFKEANIEIPFPQLDLHVLDVPNHEDRATDSPRETTSES</sequence>
<proteinExistence type="inferred from homology"/>
<feature type="transmembrane region" description="Helical" evidence="7">
    <location>
        <begin position="621"/>
        <end position="640"/>
    </location>
</feature>
<feature type="transmembrane region" description="Helical" evidence="7">
    <location>
        <begin position="335"/>
        <end position="353"/>
    </location>
</feature>
<evidence type="ECO:0000259" key="9">
    <source>
        <dbReference type="Pfam" id="PF00924"/>
    </source>
</evidence>
<comment type="similarity">
    <text evidence="2">Belongs to the MscS (TC 1.A.23) family.</text>
</comment>
<feature type="transmembrane region" description="Helical" evidence="7">
    <location>
        <begin position="545"/>
        <end position="569"/>
    </location>
</feature>
<dbReference type="Gene3D" id="2.30.30.60">
    <property type="match status" value="1"/>
</dbReference>
<evidence type="ECO:0000256" key="2">
    <source>
        <dbReference type="ARBA" id="ARBA00008017"/>
    </source>
</evidence>